<proteinExistence type="predicted"/>
<dbReference type="InterPro" id="IPR029052">
    <property type="entry name" value="Metallo-depent_PP-like"/>
</dbReference>
<dbReference type="AlphaFoldDB" id="A0A1I5UYE6"/>
<accession>A0A1I5UYE6</accession>
<dbReference type="PANTHER" id="PTHR31302">
    <property type="entry name" value="TRANSMEMBRANE PROTEIN WITH METALLOPHOSPHOESTERASE DOMAIN-RELATED"/>
    <property type="match status" value="1"/>
</dbReference>
<reference evidence="2 3" key="1">
    <citation type="submission" date="2016-10" db="EMBL/GenBank/DDBJ databases">
        <authorList>
            <person name="de Groot N.N."/>
        </authorList>
    </citation>
    <scope>NUCLEOTIDE SEQUENCE [LARGE SCALE GENOMIC DNA]</scope>
    <source>
        <strain evidence="2 3">DSM 20581</strain>
    </source>
</reference>
<evidence type="ECO:0000313" key="2">
    <source>
        <dbReference type="EMBL" id="SFQ00263.1"/>
    </source>
</evidence>
<dbReference type="GO" id="GO:0016787">
    <property type="term" value="F:hydrolase activity"/>
    <property type="evidence" value="ECO:0007669"/>
    <property type="project" value="InterPro"/>
</dbReference>
<sequence length="274" mass="32271">MKIGVISDIHIDSNKKVVPEGSTFAEILGNQLNQQQIELLLLAGDISSDYLLSQQFIDELKSQTKCRILFVPGNHDYWSRKNGEEDTNKIYQFFKAKPESVLERPYIINDEWAVVGNSGWYDYGYADGEQYTEEDFDRMKYRVGAWNDKYYVHWNEGNQAVAQWMMDKIEEDMKAVGDRKVILMTHVAMHPQFVIPLPHRIYDYFNAFLGSSSYEWLYTKYPIKYSIMGHVHFRKIVRDEERTYITACLGNKKHWGKKDLEAEIKRTMVTFEIE</sequence>
<dbReference type="Pfam" id="PF00149">
    <property type="entry name" value="Metallophos"/>
    <property type="match status" value="1"/>
</dbReference>
<dbReference type="InterPro" id="IPR022302">
    <property type="entry name" value="Phosphoesterase_putative"/>
</dbReference>
<feature type="domain" description="Calcineurin-like phosphoesterase" evidence="1">
    <location>
        <begin position="1"/>
        <end position="232"/>
    </location>
</feature>
<dbReference type="OrthoDB" id="113290at2"/>
<dbReference type="Gene3D" id="3.60.21.10">
    <property type="match status" value="1"/>
</dbReference>
<evidence type="ECO:0000259" key="1">
    <source>
        <dbReference type="Pfam" id="PF00149"/>
    </source>
</evidence>
<dbReference type="SUPFAM" id="SSF56300">
    <property type="entry name" value="Metallo-dependent phosphatases"/>
    <property type="match status" value="1"/>
</dbReference>
<protein>
    <submittedName>
        <fullName evidence="2">Putative phosphoesterase</fullName>
    </submittedName>
</protein>
<dbReference type="RefSeq" id="WP_092479339.1">
    <property type="nucleotide sequence ID" value="NZ_FOXW01000001.1"/>
</dbReference>
<gene>
    <name evidence="2" type="ORF">SAMN04488506_0258</name>
</gene>
<dbReference type="Proteomes" id="UP000199136">
    <property type="component" value="Unassembled WGS sequence"/>
</dbReference>
<dbReference type="PANTHER" id="PTHR31302:SF22">
    <property type="entry name" value="PHOSPHOESTERASE"/>
    <property type="match status" value="1"/>
</dbReference>
<evidence type="ECO:0000313" key="3">
    <source>
        <dbReference type="Proteomes" id="UP000199136"/>
    </source>
</evidence>
<organism evidence="2 3">
    <name type="scientific">Desemzia incerta</name>
    <dbReference type="NCBI Taxonomy" id="82801"/>
    <lineage>
        <taxon>Bacteria</taxon>
        <taxon>Bacillati</taxon>
        <taxon>Bacillota</taxon>
        <taxon>Bacilli</taxon>
        <taxon>Lactobacillales</taxon>
        <taxon>Carnobacteriaceae</taxon>
        <taxon>Desemzia</taxon>
    </lineage>
</organism>
<dbReference type="NCBIfam" id="TIGR03729">
    <property type="entry name" value="acc_ester"/>
    <property type="match status" value="1"/>
</dbReference>
<dbReference type="InterPro" id="IPR051158">
    <property type="entry name" value="Metallophosphoesterase_sf"/>
</dbReference>
<dbReference type="InterPro" id="IPR004843">
    <property type="entry name" value="Calcineurin-like_PHP"/>
</dbReference>
<keyword evidence="3" id="KW-1185">Reference proteome</keyword>
<name>A0A1I5UYE6_9LACT</name>
<dbReference type="STRING" id="82801.SAMN04488506_0258"/>
<dbReference type="EMBL" id="FOXW01000001">
    <property type="protein sequence ID" value="SFQ00263.1"/>
    <property type="molecule type" value="Genomic_DNA"/>
</dbReference>